<name>A0A1G1V7U2_9BACT</name>
<dbReference type="GO" id="GO:0006412">
    <property type="term" value="P:translation"/>
    <property type="evidence" value="ECO:0007669"/>
    <property type="project" value="UniProtKB-UniRule"/>
</dbReference>
<evidence type="ECO:0000256" key="1">
    <source>
        <dbReference type="ARBA" id="ARBA00009512"/>
    </source>
</evidence>
<comment type="function">
    <text evidence="3">Binds together with bS18 to 16S ribosomal RNA.</text>
</comment>
<dbReference type="Pfam" id="PF01250">
    <property type="entry name" value="Ribosomal_S6"/>
    <property type="match status" value="1"/>
</dbReference>
<dbReference type="NCBIfam" id="TIGR00166">
    <property type="entry name" value="S6"/>
    <property type="match status" value="1"/>
</dbReference>
<dbReference type="GO" id="GO:0005737">
    <property type="term" value="C:cytoplasm"/>
    <property type="evidence" value="ECO:0007669"/>
    <property type="project" value="UniProtKB-ARBA"/>
</dbReference>
<dbReference type="SUPFAM" id="SSF54995">
    <property type="entry name" value="Ribosomal protein S6"/>
    <property type="match status" value="1"/>
</dbReference>
<keyword evidence="3" id="KW-0687">Ribonucleoprotein</keyword>
<comment type="caution">
    <text evidence="4">The sequence shown here is derived from an EMBL/GenBank/DDBJ whole genome shotgun (WGS) entry which is preliminary data.</text>
</comment>
<organism evidence="4 5">
    <name type="scientific">Candidatus Blackburnbacteria bacterium RIFCSPHIGHO2_02_FULL_44_20</name>
    <dbReference type="NCBI Taxonomy" id="1797516"/>
    <lineage>
        <taxon>Bacteria</taxon>
        <taxon>Candidatus Blackburniibacteriota</taxon>
    </lineage>
</organism>
<protein>
    <recommendedName>
        <fullName evidence="2 3">Small ribosomal subunit protein bS6</fullName>
    </recommendedName>
</protein>
<keyword evidence="3" id="KW-0694">RNA-binding</keyword>
<dbReference type="InterPro" id="IPR020814">
    <property type="entry name" value="Ribosomal_S6_plastid/chlpt"/>
</dbReference>
<dbReference type="GO" id="GO:0070181">
    <property type="term" value="F:small ribosomal subunit rRNA binding"/>
    <property type="evidence" value="ECO:0007669"/>
    <property type="project" value="TreeGrafter"/>
</dbReference>
<gene>
    <name evidence="3" type="primary">rpsF</name>
    <name evidence="4" type="ORF">A3D26_04655</name>
</gene>
<evidence type="ECO:0000256" key="2">
    <source>
        <dbReference type="ARBA" id="ARBA00035294"/>
    </source>
</evidence>
<dbReference type="GO" id="GO:0005840">
    <property type="term" value="C:ribosome"/>
    <property type="evidence" value="ECO:0007669"/>
    <property type="project" value="UniProtKB-KW"/>
</dbReference>
<dbReference type="PANTHER" id="PTHR21011:SF1">
    <property type="entry name" value="SMALL RIBOSOMAL SUBUNIT PROTEIN BS6M"/>
    <property type="match status" value="1"/>
</dbReference>
<dbReference type="InterPro" id="IPR035980">
    <property type="entry name" value="Ribosomal_bS6_sf"/>
</dbReference>
<keyword evidence="3 4" id="KW-0689">Ribosomal protein</keyword>
<dbReference type="GO" id="GO:0003735">
    <property type="term" value="F:structural constituent of ribosome"/>
    <property type="evidence" value="ECO:0007669"/>
    <property type="project" value="InterPro"/>
</dbReference>
<dbReference type="AlphaFoldDB" id="A0A1G1V7U2"/>
<dbReference type="EMBL" id="MHBZ01000017">
    <property type="protein sequence ID" value="OGY11485.1"/>
    <property type="molecule type" value="Genomic_DNA"/>
</dbReference>
<comment type="similarity">
    <text evidence="1 3">Belongs to the bacterial ribosomal protein bS6 family.</text>
</comment>
<reference evidence="4 5" key="1">
    <citation type="journal article" date="2016" name="Nat. Commun.">
        <title>Thousands of microbial genomes shed light on interconnected biogeochemical processes in an aquifer system.</title>
        <authorList>
            <person name="Anantharaman K."/>
            <person name="Brown C.T."/>
            <person name="Hug L.A."/>
            <person name="Sharon I."/>
            <person name="Castelle C.J."/>
            <person name="Probst A.J."/>
            <person name="Thomas B.C."/>
            <person name="Singh A."/>
            <person name="Wilkins M.J."/>
            <person name="Karaoz U."/>
            <person name="Brodie E.L."/>
            <person name="Williams K.H."/>
            <person name="Hubbard S.S."/>
            <person name="Banfield J.F."/>
        </authorList>
    </citation>
    <scope>NUCLEOTIDE SEQUENCE [LARGE SCALE GENOMIC DNA]</scope>
</reference>
<keyword evidence="3" id="KW-0699">rRNA-binding</keyword>
<dbReference type="Gene3D" id="3.30.70.60">
    <property type="match status" value="1"/>
</dbReference>
<dbReference type="InterPro" id="IPR014717">
    <property type="entry name" value="Transl_elong_EF1B/ribsomal_bS6"/>
</dbReference>
<evidence type="ECO:0000256" key="3">
    <source>
        <dbReference type="HAMAP-Rule" id="MF_00360"/>
    </source>
</evidence>
<evidence type="ECO:0000313" key="5">
    <source>
        <dbReference type="Proteomes" id="UP000178319"/>
    </source>
</evidence>
<evidence type="ECO:0000313" key="4">
    <source>
        <dbReference type="EMBL" id="OGY11485.1"/>
    </source>
</evidence>
<proteinExistence type="inferred from homology"/>
<dbReference type="Proteomes" id="UP000178319">
    <property type="component" value="Unassembled WGS sequence"/>
</dbReference>
<dbReference type="HAMAP" id="MF_00360">
    <property type="entry name" value="Ribosomal_bS6"/>
    <property type="match status" value="1"/>
</dbReference>
<dbReference type="GO" id="GO:1990904">
    <property type="term" value="C:ribonucleoprotein complex"/>
    <property type="evidence" value="ECO:0007669"/>
    <property type="project" value="UniProtKB-KW"/>
</dbReference>
<dbReference type="InterPro" id="IPR000529">
    <property type="entry name" value="Ribosomal_bS6"/>
</dbReference>
<dbReference type="CDD" id="cd00473">
    <property type="entry name" value="bS6"/>
    <property type="match status" value="1"/>
</dbReference>
<sequence length="138" mass="15458">MKNYELTLILADLPAGRQEKTLDKIGKLASYSGGKVVNTTSWGKKDLFYPIKKVASGVYYFLDLALPSEAAPVVNRELEIDDDVLRHLLVVAEKVTISKSKVLNTESEVVVEKVKEEKVEKKPKKTAEKVVKRTRKKG</sequence>
<accession>A0A1G1V7U2</accession>
<dbReference type="PANTHER" id="PTHR21011">
    <property type="entry name" value="MITOCHONDRIAL 28S RIBOSOMAL PROTEIN S6"/>
    <property type="match status" value="1"/>
</dbReference>
<dbReference type="STRING" id="1797516.A3D26_04655"/>